<proteinExistence type="predicted"/>
<dbReference type="EMBL" id="JABAIA010000003">
    <property type="protein sequence ID" value="NLR68468.1"/>
    <property type="molecule type" value="Genomic_DNA"/>
</dbReference>
<comment type="caution">
    <text evidence="1">The sequence shown here is derived from an EMBL/GenBank/DDBJ whole genome shotgun (WGS) entry which is preliminary data.</text>
</comment>
<dbReference type="AlphaFoldDB" id="A0A847S5W8"/>
<dbReference type="RefSeq" id="WP_168874378.1">
    <property type="nucleotide sequence ID" value="NZ_JABAIA010000003.1"/>
</dbReference>
<organism evidence="1 2">
    <name type="scientific">Chitinophaga varians</name>
    <dbReference type="NCBI Taxonomy" id="2202339"/>
    <lineage>
        <taxon>Bacteria</taxon>
        <taxon>Pseudomonadati</taxon>
        <taxon>Bacteroidota</taxon>
        <taxon>Chitinophagia</taxon>
        <taxon>Chitinophagales</taxon>
        <taxon>Chitinophagaceae</taxon>
        <taxon>Chitinophaga</taxon>
    </lineage>
</organism>
<keyword evidence="2" id="KW-1185">Reference proteome</keyword>
<evidence type="ECO:0000313" key="1">
    <source>
        <dbReference type="EMBL" id="NLR68468.1"/>
    </source>
</evidence>
<name>A0A847S5W8_9BACT</name>
<reference evidence="1 2" key="1">
    <citation type="submission" date="2020-04" db="EMBL/GenBank/DDBJ databases">
        <authorList>
            <person name="Yin C."/>
        </authorList>
    </citation>
    <scope>NUCLEOTIDE SEQUENCE [LARGE SCALE GENOMIC DNA]</scope>
    <source>
        <strain evidence="1 2">Ae27</strain>
    </source>
</reference>
<gene>
    <name evidence="1" type="ORF">HGH92_29450</name>
</gene>
<sequence length="56" mass="5841">MKKKSPKKLRIGHIRIASLSASVQQQMKGDAYTAVDCPSGLATCATCGGVCGTRLC</sequence>
<dbReference type="Proteomes" id="UP000570474">
    <property type="component" value="Unassembled WGS sequence"/>
</dbReference>
<evidence type="ECO:0000313" key="2">
    <source>
        <dbReference type="Proteomes" id="UP000570474"/>
    </source>
</evidence>
<protein>
    <submittedName>
        <fullName evidence="1">Uncharacterized protein</fullName>
    </submittedName>
</protein>
<accession>A0A847S5W8</accession>